<evidence type="ECO:0000313" key="6">
    <source>
        <dbReference type="Proteomes" id="UP000648914"/>
    </source>
</evidence>
<dbReference type="InterPro" id="IPR014347">
    <property type="entry name" value="Tautomerase/MIF_sf"/>
</dbReference>
<reference evidence="1" key="2">
    <citation type="submission" date="2018-04" db="EMBL/GenBank/DDBJ databases">
        <authorList>
            <person name="Roquigny R."/>
            <person name="Arseneault T."/>
            <person name="Joly D."/>
            <person name="Gadkar V.J."/>
            <person name="Novinscak A."/>
            <person name="Filion M."/>
        </authorList>
    </citation>
    <scope>NUCLEOTIDE SEQUENCE</scope>
    <source>
        <strain evidence="1">LBUM223</strain>
    </source>
</reference>
<dbReference type="EMBL" id="LR590482">
    <property type="protein sequence ID" value="VTQ95395.1"/>
    <property type="molecule type" value="Genomic_DNA"/>
</dbReference>
<dbReference type="Proteomes" id="UP000648914">
    <property type="component" value="Unassembled WGS sequence"/>
</dbReference>
<sequence length="139" mass="15607">MPGITLKISGEPNLDLIHSIVPKLTTLTCELLEKRPDQTLVMVQFLPHAQWFIDSRSLAQQGLNSFRLEVTITDETNTKAQKARFLREAFELLATEIGNVHAHSNIHVIDCRASAYGYGGLSQEYKLHHPYSPDSPRPA</sequence>
<evidence type="ECO:0000313" key="4">
    <source>
        <dbReference type="Proteomes" id="UP000033099"/>
    </source>
</evidence>
<protein>
    <submittedName>
        <fullName evidence="2">4-oxalocrotonate tautomerase</fullName>
    </submittedName>
</protein>
<dbReference type="SUPFAM" id="SSF55331">
    <property type="entry name" value="Tautomerase/MIF"/>
    <property type="match status" value="1"/>
</dbReference>
<dbReference type="GeneID" id="61831813"/>
<evidence type="ECO:0000313" key="2">
    <source>
        <dbReference type="EMBL" id="MBI6563170.1"/>
    </source>
</evidence>
<dbReference type="EMBL" id="JAEILG010000007">
    <property type="protein sequence ID" value="MBI6563170.1"/>
    <property type="molecule type" value="Genomic_DNA"/>
</dbReference>
<reference evidence="2 6" key="4">
    <citation type="submission" date="2020-12" db="EMBL/GenBank/DDBJ databases">
        <title>Comparative genomic insights into the epidemiology and virulence of plant pathogenic Pseudomonads from Turkey.</title>
        <authorList>
            <person name="Dillon M."/>
            <person name="Ruiz-Bedoya T."/>
            <person name="Bendalovic-Torma C."/>
            <person name="Guttman K.M."/>
            <person name="Kwak H."/>
            <person name="Middleton M.A."/>
            <person name="Wang P.W."/>
            <person name="Horuz S."/>
            <person name="Aysan Y."/>
            <person name="Guttman D.S."/>
        </authorList>
    </citation>
    <scope>NUCLEOTIDE SEQUENCE [LARGE SCALE GENOMIC DNA]</scope>
    <source>
        <strain evidence="2 6">S5_IA_2b</strain>
    </source>
</reference>
<evidence type="ECO:0000313" key="5">
    <source>
        <dbReference type="Proteomes" id="UP000306562"/>
    </source>
</evidence>
<dbReference type="KEGG" id="pfb:VO64_5283"/>
<dbReference type="RefSeq" id="WP_046071936.1">
    <property type="nucleotide sequence ID" value="NZ_CBCSGQ010000026.1"/>
</dbReference>
<organism evidence="3 5">
    <name type="scientific">Pseudomonas synxantha</name>
    <dbReference type="NCBI Taxonomy" id="47883"/>
    <lineage>
        <taxon>Bacteria</taxon>
        <taxon>Pseudomonadati</taxon>
        <taxon>Pseudomonadota</taxon>
        <taxon>Gammaproteobacteria</taxon>
        <taxon>Pseudomonadales</taxon>
        <taxon>Pseudomonadaceae</taxon>
        <taxon>Pseudomonas</taxon>
    </lineage>
</organism>
<dbReference type="Gene3D" id="3.30.429.10">
    <property type="entry name" value="Macrophage Migration Inhibitory Factor"/>
    <property type="match status" value="1"/>
</dbReference>
<name>A0AAQ1FTV2_9PSED</name>
<dbReference type="AlphaFoldDB" id="A0AAQ1FTV2"/>
<gene>
    <name evidence="3" type="ORF">NCTC10696_01644</name>
    <name evidence="1" type="ORF">VO64_5283</name>
    <name evidence="2" type="ORF">YA0852_03435</name>
</gene>
<accession>A0AAQ1FTV2</accession>
<dbReference type="Proteomes" id="UP000306562">
    <property type="component" value="Chromosome"/>
</dbReference>
<proteinExistence type="predicted"/>
<reference evidence="3 5" key="3">
    <citation type="submission" date="2019-05" db="EMBL/GenBank/DDBJ databases">
        <authorList>
            <consortium name="Pathogen Informatics"/>
        </authorList>
    </citation>
    <scope>NUCLEOTIDE SEQUENCE [LARGE SCALE GENOMIC DNA]</scope>
    <source>
        <strain evidence="3 5">NCTC10696</strain>
    </source>
</reference>
<reference evidence="1 4" key="1">
    <citation type="journal article" date="2015" name="Genome Announc.">
        <title>Complete Genome Sequence of Biocontrol Strain Pseudomonas fluorescens LBUM223.</title>
        <authorList>
            <person name="Roquigny R."/>
            <person name="Arseneault T."/>
            <person name="Gadkar V.J."/>
            <person name="Novinscak A."/>
            <person name="Joly D.L."/>
            <person name="Filion M."/>
        </authorList>
    </citation>
    <scope>NUCLEOTIDE SEQUENCE [LARGE SCALE GENOMIC DNA]</scope>
    <source>
        <strain evidence="1 4">LBUM223</strain>
    </source>
</reference>
<keyword evidence="6" id="KW-1185">Reference proteome</keyword>
<evidence type="ECO:0000313" key="3">
    <source>
        <dbReference type="EMBL" id="VTQ95395.1"/>
    </source>
</evidence>
<dbReference type="EMBL" id="CP011117">
    <property type="protein sequence ID" value="AKA85829.1"/>
    <property type="molecule type" value="Genomic_DNA"/>
</dbReference>
<dbReference type="Proteomes" id="UP000033099">
    <property type="component" value="Chromosome"/>
</dbReference>
<evidence type="ECO:0000313" key="1">
    <source>
        <dbReference type="EMBL" id="AKA85829.1"/>
    </source>
</evidence>